<evidence type="ECO:0000313" key="1">
    <source>
        <dbReference type="EMBL" id="UYV84367.1"/>
    </source>
</evidence>
<accession>A0ABY6LVG4</accession>
<evidence type="ECO:0000313" key="2">
    <source>
        <dbReference type="Proteomes" id="UP001235939"/>
    </source>
</evidence>
<reference evidence="1 2" key="1">
    <citation type="submission" date="2022-03" db="EMBL/GenBank/DDBJ databases">
        <title>A chromosomal length assembly of Cordylochernes scorpioides.</title>
        <authorList>
            <person name="Zeh D."/>
            <person name="Zeh J."/>
        </authorList>
    </citation>
    <scope>NUCLEOTIDE SEQUENCE [LARGE SCALE GENOMIC DNA]</scope>
    <source>
        <strain evidence="1">IN4F17</strain>
        <tissue evidence="1">Whole Body</tissue>
    </source>
</reference>
<keyword evidence="2" id="KW-1185">Reference proteome</keyword>
<dbReference type="Proteomes" id="UP001235939">
    <property type="component" value="Chromosome X"/>
</dbReference>
<sequence length="111" mass="12973">MKLNYNEPHSTARNVIYSIECSNCPKFYVEDSTWGYKTEKPMKVGNKIGNMDGRSGERKEERKQTKAELFGARRCFMFTIEWQKRSLPHAHGPCGYLNTNIPYMKEGKCRK</sequence>
<proteinExistence type="predicted"/>
<protein>
    <submittedName>
        <fullName evidence="1">Uncharacterized protein</fullName>
    </submittedName>
</protein>
<organism evidence="1 2">
    <name type="scientific">Cordylochernes scorpioides</name>
    <dbReference type="NCBI Taxonomy" id="51811"/>
    <lineage>
        <taxon>Eukaryota</taxon>
        <taxon>Metazoa</taxon>
        <taxon>Ecdysozoa</taxon>
        <taxon>Arthropoda</taxon>
        <taxon>Chelicerata</taxon>
        <taxon>Arachnida</taxon>
        <taxon>Pseudoscorpiones</taxon>
        <taxon>Cheliferoidea</taxon>
        <taxon>Chernetidae</taxon>
        <taxon>Cordylochernes</taxon>
    </lineage>
</organism>
<gene>
    <name evidence="1" type="ORF">LAZ67_X001949</name>
</gene>
<dbReference type="EMBL" id="CP092886">
    <property type="protein sequence ID" value="UYV84367.1"/>
    <property type="molecule type" value="Genomic_DNA"/>
</dbReference>
<name>A0ABY6LVG4_9ARAC</name>